<evidence type="ECO:0000259" key="1">
    <source>
        <dbReference type="Pfam" id="PF12728"/>
    </source>
</evidence>
<organism evidence="2 3">
    <name type="scientific">Micromonospora carbonacea</name>
    <dbReference type="NCBI Taxonomy" id="47853"/>
    <lineage>
        <taxon>Bacteria</taxon>
        <taxon>Bacillati</taxon>
        <taxon>Actinomycetota</taxon>
        <taxon>Actinomycetes</taxon>
        <taxon>Micromonosporales</taxon>
        <taxon>Micromonosporaceae</taxon>
        <taxon>Micromonospora</taxon>
    </lineage>
</organism>
<evidence type="ECO:0000313" key="2">
    <source>
        <dbReference type="EMBL" id="SCF00494.1"/>
    </source>
</evidence>
<dbReference type="InterPro" id="IPR041657">
    <property type="entry name" value="HTH_17"/>
</dbReference>
<dbReference type="InterPro" id="IPR010093">
    <property type="entry name" value="SinI_DNA-bd"/>
</dbReference>
<dbReference type="AlphaFoldDB" id="A0A1C4WWI3"/>
<dbReference type="Pfam" id="PF12728">
    <property type="entry name" value="HTH_17"/>
    <property type="match status" value="1"/>
</dbReference>
<feature type="domain" description="Helix-turn-helix" evidence="1">
    <location>
        <begin position="5"/>
        <end position="51"/>
    </location>
</feature>
<dbReference type="NCBIfam" id="TIGR01764">
    <property type="entry name" value="excise"/>
    <property type="match status" value="1"/>
</dbReference>
<accession>A0A1C4WWI3</accession>
<evidence type="ECO:0000313" key="3">
    <source>
        <dbReference type="Proteomes" id="UP000183585"/>
    </source>
</evidence>
<reference evidence="3" key="1">
    <citation type="submission" date="2016-06" db="EMBL/GenBank/DDBJ databases">
        <authorList>
            <person name="Varghese N."/>
            <person name="Submissions Spin"/>
        </authorList>
    </citation>
    <scope>NUCLEOTIDE SEQUENCE [LARGE SCALE GENOMIC DNA]</scope>
    <source>
        <strain evidence="3">DSM 43168</strain>
    </source>
</reference>
<dbReference type="EMBL" id="FMCT01000004">
    <property type="protein sequence ID" value="SCF00494.1"/>
    <property type="molecule type" value="Genomic_DNA"/>
</dbReference>
<name>A0A1C4WWI3_9ACTN</name>
<dbReference type="RefSeq" id="WP_074474140.1">
    <property type="nucleotide sequence ID" value="NZ_FMCT01000004.1"/>
</dbReference>
<protein>
    <submittedName>
        <fullName evidence="2">DNA binding domain-containing protein, excisionase family</fullName>
    </submittedName>
</protein>
<sequence length="72" mass="7604">MGPKLLDIDQAAEQLGVPRGWLAKAVTARSVPFTKLGKHVRFAQHHLDAIVAAGEQAPETAPPPLASVRSIA</sequence>
<dbReference type="GO" id="GO:0003677">
    <property type="term" value="F:DNA binding"/>
    <property type="evidence" value="ECO:0007669"/>
    <property type="project" value="InterPro"/>
</dbReference>
<keyword evidence="3" id="KW-1185">Reference proteome</keyword>
<dbReference type="Proteomes" id="UP000183585">
    <property type="component" value="Unassembled WGS sequence"/>
</dbReference>
<gene>
    <name evidence="2" type="ORF">GA0070563_10476</name>
</gene>
<proteinExistence type="predicted"/>